<feature type="region of interest" description="Disordered" evidence="8">
    <location>
        <begin position="110"/>
        <end position="146"/>
    </location>
</feature>
<gene>
    <name evidence="10" type="ORF">DAD186_07210</name>
</gene>
<evidence type="ECO:0000313" key="10">
    <source>
        <dbReference type="EMBL" id="ANP27271.1"/>
    </source>
</evidence>
<keyword evidence="5 9" id="KW-1133">Transmembrane helix</keyword>
<evidence type="ECO:0000256" key="8">
    <source>
        <dbReference type="SAM" id="MobiDB-lite"/>
    </source>
</evidence>
<dbReference type="KEGG" id="dva:DAD186_07210"/>
<evidence type="ECO:0000256" key="1">
    <source>
        <dbReference type="ARBA" id="ARBA00004167"/>
    </source>
</evidence>
<evidence type="ECO:0000256" key="2">
    <source>
        <dbReference type="ARBA" id="ARBA00022448"/>
    </source>
</evidence>
<dbReference type="AlphaFoldDB" id="A0A1B0ZH63"/>
<proteinExistence type="predicted"/>
<dbReference type="Proteomes" id="UP000092596">
    <property type="component" value="Chromosome"/>
</dbReference>
<dbReference type="InterPro" id="IPR003369">
    <property type="entry name" value="TatA/B/E"/>
</dbReference>
<dbReference type="RefSeq" id="WP_065247512.1">
    <property type="nucleotide sequence ID" value="NZ_CP012117.1"/>
</dbReference>
<name>A0A1B0ZH63_9MICO</name>
<evidence type="ECO:0000256" key="3">
    <source>
        <dbReference type="ARBA" id="ARBA00022692"/>
    </source>
</evidence>
<dbReference type="EMBL" id="CP012117">
    <property type="protein sequence ID" value="ANP27271.1"/>
    <property type="molecule type" value="Genomic_DNA"/>
</dbReference>
<dbReference type="STRING" id="1630135.DAD186_07210"/>
<evidence type="ECO:0000313" key="11">
    <source>
        <dbReference type="Proteomes" id="UP000092596"/>
    </source>
</evidence>
<accession>A0A1B0ZH63</accession>
<evidence type="ECO:0000256" key="7">
    <source>
        <dbReference type="ARBA" id="ARBA00023136"/>
    </source>
</evidence>
<sequence length="146" mass="15966">MGQEFFLTFGGWELLIIALLFVILVGPQRLPEYTRKVIHWVRDLRKWADESRASIEDEMGIAVDDLKKYDPRQYDPRKIIREAWDSTGLEDDVNDFRDAVKSSTSATSAAVAGVGAAAKGGSGSKASGSSTDTKIPDGTPFDPEAT</sequence>
<dbReference type="Gene3D" id="1.20.5.3310">
    <property type="match status" value="1"/>
</dbReference>
<evidence type="ECO:0000256" key="6">
    <source>
        <dbReference type="ARBA" id="ARBA00023010"/>
    </source>
</evidence>
<reference evidence="10 11" key="1">
    <citation type="submission" date="2015-06" db="EMBL/GenBank/DDBJ databases">
        <title>Investigation of pathophysiology for high-risk pregnancy and development of treatment modality based on it.</title>
        <authorList>
            <person name="Kim B.-C."/>
            <person name="Lim S."/>
        </authorList>
    </citation>
    <scope>NUCLEOTIDE SEQUENCE [LARGE SCALE GENOMIC DNA]</scope>
    <source>
        <strain evidence="10 11">AD1-86</strain>
    </source>
</reference>
<comment type="subcellular location">
    <subcellularLocation>
        <location evidence="1">Membrane</location>
        <topology evidence="1">Single-pass membrane protein</topology>
    </subcellularLocation>
</comment>
<dbReference type="Pfam" id="PF02416">
    <property type="entry name" value="TatA_B_E"/>
    <property type="match status" value="1"/>
</dbReference>
<keyword evidence="6" id="KW-0811">Translocation</keyword>
<evidence type="ECO:0000256" key="5">
    <source>
        <dbReference type="ARBA" id="ARBA00022989"/>
    </source>
</evidence>
<evidence type="ECO:0000256" key="4">
    <source>
        <dbReference type="ARBA" id="ARBA00022927"/>
    </source>
</evidence>
<organism evidence="10 11">
    <name type="scientific">Dermabacter vaginalis</name>
    <dbReference type="NCBI Taxonomy" id="1630135"/>
    <lineage>
        <taxon>Bacteria</taxon>
        <taxon>Bacillati</taxon>
        <taxon>Actinomycetota</taxon>
        <taxon>Actinomycetes</taxon>
        <taxon>Micrococcales</taxon>
        <taxon>Dermabacteraceae</taxon>
        <taxon>Dermabacter</taxon>
    </lineage>
</organism>
<dbReference type="PRINTS" id="PR01506">
    <property type="entry name" value="TATBPROTEIN"/>
</dbReference>
<keyword evidence="7 9" id="KW-0472">Membrane</keyword>
<protein>
    <recommendedName>
        <fullName evidence="12">Translocase</fullName>
    </recommendedName>
</protein>
<keyword evidence="2" id="KW-0813">Transport</keyword>
<evidence type="ECO:0000256" key="9">
    <source>
        <dbReference type="SAM" id="Phobius"/>
    </source>
</evidence>
<keyword evidence="4" id="KW-0653">Protein transport</keyword>
<keyword evidence="3 9" id="KW-0812">Transmembrane</keyword>
<feature type="transmembrane region" description="Helical" evidence="9">
    <location>
        <begin position="6"/>
        <end position="26"/>
    </location>
</feature>
<dbReference type="PATRIC" id="fig|1630135.4.peg.723"/>
<evidence type="ECO:0008006" key="12">
    <source>
        <dbReference type="Google" id="ProtNLM"/>
    </source>
</evidence>